<organism evidence="4 5">
    <name type="scientific">Mycobacterium vicinigordonae</name>
    <dbReference type="NCBI Taxonomy" id="1719132"/>
    <lineage>
        <taxon>Bacteria</taxon>
        <taxon>Bacillati</taxon>
        <taxon>Actinomycetota</taxon>
        <taxon>Actinomycetes</taxon>
        <taxon>Mycobacteriales</taxon>
        <taxon>Mycobacteriaceae</taxon>
        <taxon>Mycobacterium</taxon>
    </lineage>
</organism>
<gene>
    <name evidence="4" type="ORF">H0P51_25220</name>
</gene>
<dbReference type="KEGG" id="mgor:H0P51_25220"/>
<dbReference type="InterPro" id="IPR004378">
    <property type="entry name" value="F420H2_quin_Rdtase"/>
</dbReference>
<dbReference type="GO" id="GO:0005886">
    <property type="term" value="C:plasma membrane"/>
    <property type="evidence" value="ECO:0007669"/>
    <property type="project" value="TreeGrafter"/>
</dbReference>
<evidence type="ECO:0000313" key="5">
    <source>
        <dbReference type="Proteomes" id="UP000510682"/>
    </source>
</evidence>
<dbReference type="SUPFAM" id="SSF50475">
    <property type="entry name" value="FMN-binding split barrel"/>
    <property type="match status" value="1"/>
</dbReference>
<dbReference type="PANTHER" id="PTHR39428:SF1">
    <property type="entry name" value="F420H(2)-DEPENDENT QUINONE REDUCTASE RV1261C"/>
    <property type="match status" value="1"/>
</dbReference>
<dbReference type="InterPro" id="IPR012349">
    <property type="entry name" value="Split_barrel_FMN-bd"/>
</dbReference>
<protein>
    <submittedName>
        <fullName evidence="4">Nitroreductase family deazaflavin-dependent oxidoreductase</fullName>
    </submittedName>
</protein>
<dbReference type="GO" id="GO:0070967">
    <property type="term" value="F:coenzyme F420 binding"/>
    <property type="evidence" value="ECO:0007669"/>
    <property type="project" value="TreeGrafter"/>
</dbReference>
<dbReference type="NCBIfam" id="TIGR00026">
    <property type="entry name" value="hi_GC_TIGR00026"/>
    <property type="match status" value="1"/>
</dbReference>
<evidence type="ECO:0000256" key="1">
    <source>
        <dbReference type="ARBA" id="ARBA00008710"/>
    </source>
</evidence>
<dbReference type="Pfam" id="PF04075">
    <property type="entry name" value="F420H2_quin_red"/>
    <property type="match status" value="1"/>
</dbReference>
<proteinExistence type="inferred from homology"/>
<dbReference type="EMBL" id="CP059165">
    <property type="protein sequence ID" value="QLL06948.1"/>
    <property type="molecule type" value="Genomic_DNA"/>
</dbReference>
<evidence type="ECO:0000313" key="4">
    <source>
        <dbReference type="EMBL" id="QLL06948.1"/>
    </source>
</evidence>
<sequence>MTDQIPDAATQRAFNQGVIDEFRANNGKVGGPFAGQKLLLLTTQGAKSGLPRLVPLSYLTIDGAMILVGSLAGADVDPAWAHNLRAHPRAQVDLGTQSYDVLARELPRAERDATFPKVTAMEPIYADYQARTTRPIPLFELRPADN</sequence>
<reference evidence="4" key="1">
    <citation type="submission" date="2020-07" db="EMBL/GenBank/DDBJ databases">
        <title>Description of Mycobacterium gordonae subsp. intergordonae subsp.nov. and Mycobacterium gordonae subsp. gordonae subsp. nov.</title>
        <authorList>
            <person name="Huang H."/>
        </authorList>
    </citation>
    <scope>NUCLEOTIDE SEQUENCE [LARGE SCALE GENOMIC DNA]</scope>
    <source>
        <strain evidence="4">24T</strain>
    </source>
</reference>
<dbReference type="GO" id="GO:0016491">
    <property type="term" value="F:oxidoreductase activity"/>
    <property type="evidence" value="ECO:0007669"/>
    <property type="project" value="UniProtKB-KW"/>
</dbReference>
<dbReference type="Proteomes" id="UP000510682">
    <property type="component" value="Chromosome"/>
</dbReference>
<comment type="similarity">
    <text evidence="1">Belongs to the F420H(2)-dependent quinone reductase family.</text>
</comment>
<keyword evidence="5" id="KW-1185">Reference proteome</keyword>
<dbReference type="PANTHER" id="PTHR39428">
    <property type="entry name" value="F420H(2)-DEPENDENT QUINONE REDUCTASE RV1261C"/>
    <property type="match status" value="1"/>
</dbReference>
<reference evidence="4" key="2">
    <citation type="submission" date="2020-07" db="EMBL/GenBank/DDBJ databases">
        <authorList>
            <person name="Yu X."/>
        </authorList>
    </citation>
    <scope>NUCLEOTIDE SEQUENCE [LARGE SCALE GENOMIC DNA]</scope>
    <source>
        <strain evidence="4">24T</strain>
    </source>
</reference>
<evidence type="ECO:0000256" key="2">
    <source>
        <dbReference type="ARBA" id="ARBA00023002"/>
    </source>
</evidence>
<dbReference type="AlphaFoldDB" id="A0A7D6DXJ2"/>
<evidence type="ECO:0000256" key="3">
    <source>
        <dbReference type="ARBA" id="ARBA00049106"/>
    </source>
</evidence>
<dbReference type="RefSeq" id="WP_180915524.1">
    <property type="nucleotide sequence ID" value="NZ_CP059165.1"/>
</dbReference>
<accession>A0A7D6DXJ2</accession>
<dbReference type="Gene3D" id="2.30.110.10">
    <property type="entry name" value="Electron Transport, Fmn-binding Protein, Chain A"/>
    <property type="match status" value="1"/>
</dbReference>
<comment type="catalytic activity">
    <reaction evidence="3">
        <text>oxidized coenzyme F420-(gamma-L-Glu)(n) + a quinol + H(+) = reduced coenzyme F420-(gamma-L-Glu)(n) + a quinone</text>
        <dbReference type="Rhea" id="RHEA:39663"/>
        <dbReference type="Rhea" id="RHEA-COMP:12939"/>
        <dbReference type="Rhea" id="RHEA-COMP:14378"/>
        <dbReference type="ChEBI" id="CHEBI:15378"/>
        <dbReference type="ChEBI" id="CHEBI:24646"/>
        <dbReference type="ChEBI" id="CHEBI:132124"/>
        <dbReference type="ChEBI" id="CHEBI:133980"/>
        <dbReference type="ChEBI" id="CHEBI:139511"/>
    </reaction>
</comment>
<keyword evidence="2" id="KW-0560">Oxidoreductase</keyword>
<name>A0A7D6DXJ2_9MYCO</name>